<dbReference type="InterPro" id="IPR029052">
    <property type="entry name" value="Metallo-depent_PP-like"/>
</dbReference>
<dbReference type="Proteomes" id="UP001281761">
    <property type="component" value="Unassembled WGS sequence"/>
</dbReference>
<dbReference type="InterPro" id="IPR050341">
    <property type="entry name" value="PP1_catalytic_subunit"/>
</dbReference>
<comment type="caution">
    <text evidence="4">The sequence shown here is derived from an EMBL/GenBank/DDBJ whole genome shotgun (WGS) entry which is preliminary data.</text>
</comment>
<protein>
    <recommendedName>
        <fullName evidence="1">Serine/threonine-protein phosphatase</fullName>
        <ecNumber evidence="1">3.1.3.16</ecNumber>
    </recommendedName>
</protein>
<dbReference type="EC" id="3.1.3.16" evidence="1"/>
<sequence>MHKTPCSSVTTQRRHRTEPFNVDDVLKLLLAPKNFSSSHYQVLPESLIFGLIHEAKSVFEKQPMVLDLSTDLQICGDIHGQYQDLLHLFRRFGFPDTHNYLFLGDYVDRGTQSIPTICLLFAYKVKFPENFFLIRGNHECPSMNAIFGFLAECCQFYSKDLWEAFNDCFDYLPIAAVIEEKILCVHGGISATTNSLETIRDIARPCTENSSQLVRDILWNDPSPNLPTETGLQNVTNISGDVEKYLMDVPQPDFTQNFHRGSSFYFSEHALAKFLSSNDLELLVRGHQTVMRGYSVTSGRKCVTVFSAPNYCGNTLNKGGVMFINAEMHCSFKTFHHMAYSRDTKTRTAALEARQHMDINDQDDTSFQTPNTVPTPPPTR</sequence>
<dbReference type="PRINTS" id="PR00114">
    <property type="entry name" value="STPHPHTASE"/>
</dbReference>
<evidence type="ECO:0000259" key="3">
    <source>
        <dbReference type="PROSITE" id="PS00125"/>
    </source>
</evidence>
<evidence type="ECO:0000313" key="4">
    <source>
        <dbReference type="EMBL" id="KAK2956864.1"/>
    </source>
</evidence>
<keyword evidence="5" id="KW-1185">Reference proteome</keyword>
<name>A0ABQ9XZH9_9EUKA</name>
<feature type="domain" description="Serine/threonine specific protein phosphatases" evidence="3">
    <location>
        <begin position="134"/>
        <end position="139"/>
    </location>
</feature>
<organism evidence="4 5">
    <name type="scientific">Blattamonas nauphoetae</name>
    <dbReference type="NCBI Taxonomy" id="2049346"/>
    <lineage>
        <taxon>Eukaryota</taxon>
        <taxon>Metamonada</taxon>
        <taxon>Preaxostyla</taxon>
        <taxon>Oxymonadida</taxon>
        <taxon>Blattamonas</taxon>
    </lineage>
</organism>
<dbReference type="InterPro" id="IPR004843">
    <property type="entry name" value="Calcineurin-like_PHP"/>
</dbReference>
<accession>A0ABQ9XZH9</accession>
<reference evidence="4 5" key="1">
    <citation type="journal article" date="2022" name="bioRxiv">
        <title>Genomics of Preaxostyla Flagellates Illuminates Evolutionary Transitions and the Path Towards Mitochondrial Loss.</title>
        <authorList>
            <person name="Novak L.V.F."/>
            <person name="Treitli S.C."/>
            <person name="Pyrih J."/>
            <person name="Halakuc P."/>
            <person name="Pipaliya S.V."/>
            <person name="Vacek V."/>
            <person name="Brzon O."/>
            <person name="Soukal P."/>
            <person name="Eme L."/>
            <person name="Dacks J.B."/>
            <person name="Karnkowska A."/>
            <person name="Elias M."/>
            <person name="Hampl V."/>
        </authorList>
    </citation>
    <scope>NUCLEOTIDE SEQUENCE [LARGE SCALE GENOMIC DNA]</scope>
    <source>
        <strain evidence="4">NAU3</strain>
        <tissue evidence="4">Gut</tissue>
    </source>
</reference>
<feature type="region of interest" description="Disordered" evidence="2">
    <location>
        <begin position="358"/>
        <end position="380"/>
    </location>
</feature>
<evidence type="ECO:0000313" key="5">
    <source>
        <dbReference type="Proteomes" id="UP001281761"/>
    </source>
</evidence>
<dbReference type="PANTHER" id="PTHR11668">
    <property type="entry name" value="SERINE/THREONINE PROTEIN PHOSPHATASE"/>
    <property type="match status" value="1"/>
</dbReference>
<comment type="similarity">
    <text evidence="1">Belongs to the PPP phosphatase family.</text>
</comment>
<dbReference type="PROSITE" id="PS00125">
    <property type="entry name" value="SER_THR_PHOSPHATASE"/>
    <property type="match status" value="1"/>
</dbReference>
<keyword evidence="1 4" id="KW-0378">Hydrolase</keyword>
<comment type="catalytic activity">
    <reaction evidence="1">
        <text>O-phospho-L-threonyl-[protein] + H2O = L-threonyl-[protein] + phosphate</text>
        <dbReference type="Rhea" id="RHEA:47004"/>
        <dbReference type="Rhea" id="RHEA-COMP:11060"/>
        <dbReference type="Rhea" id="RHEA-COMP:11605"/>
        <dbReference type="ChEBI" id="CHEBI:15377"/>
        <dbReference type="ChEBI" id="CHEBI:30013"/>
        <dbReference type="ChEBI" id="CHEBI:43474"/>
        <dbReference type="ChEBI" id="CHEBI:61977"/>
        <dbReference type="EC" id="3.1.3.16"/>
    </reaction>
</comment>
<dbReference type="SUPFAM" id="SSF56300">
    <property type="entry name" value="Metallo-dependent phosphatases"/>
    <property type="match status" value="1"/>
</dbReference>
<dbReference type="SMART" id="SM00156">
    <property type="entry name" value="PP2Ac"/>
    <property type="match status" value="1"/>
</dbReference>
<gene>
    <name evidence="4" type="ORF">BLNAU_8141</name>
</gene>
<dbReference type="InterPro" id="IPR006186">
    <property type="entry name" value="Ser/Thr-sp_prot-phosphatase"/>
</dbReference>
<dbReference type="EMBL" id="JARBJD010000051">
    <property type="protein sequence ID" value="KAK2956864.1"/>
    <property type="molecule type" value="Genomic_DNA"/>
</dbReference>
<dbReference type="PANTHER" id="PTHR11668:SF509">
    <property type="entry name" value="SERINE_THREONINE-PROTEIN PHOSPHATASE"/>
    <property type="match status" value="1"/>
</dbReference>
<dbReference type="GO" id="GO:0004722">
    <property type="term" value="F:protein serine/threonine phosphatase activity"/>
    <property type="evidence" value="ECO:0007669"/>
    <property type="project" value="UniProtKB-EC"/>
</dbReference>
<evidence type="ECO:0000256" key="1">
    <source>
        <dbReference type="RuleBase" id="RU004273"/>
    </source>
</evidence>
<proteinExistence type="inferred from homology"/>
<dbReference type="Gene3D" id="3.60.21.10">
    <property type="match status" value="1"/>
</dbReference>
<dbReference type="Pfam" id="PF00149">
    <property type="entry name" value="Metallophos"/>
    <property type="match status" value="1"/>
</dbReference>
<evidence type="ECO:0000256" key="2">
    <source>
        <dbReference type="SAM" id="MobiDB-lite"/>
    </source>
</evidence>